<evidence type="ECO:0000313" key="5">
    <source>
        <dbReference type="Proteomes" id="UP001143543"/>
    </source>
</evidence>
<dbReference type="Pfam" id="PF00675">
    <property type="entry name" value="Peptidase_M16"/>
    <property type="match status" value="1"/>
</dbReference>
<dbReference type="Gene3D" id="3.30.830.10">
    <property type="entry name" value="Metalloenzyme, LuxS/M16 peptidase-like"/>
    <property type="match status" value="2"/>
</dbReference>
<evidence type="ECO:0000313" key="4">
    <source>
        <dbReference type="EMBL" id="GLB48401.1"/>
    </source>
</evidence>
<reference evidence="4" key="1">
    <citation type="submission" date="2022-07" db="EMBL/GenBank/DDBJ databases">
        <title>Taxonomy of Novel Oxalotrophic and Methylotrophic Bacteria.</title>
        <authorList>
            <person name="Sahin N."/>
            <person name="Tani A."/>
        </authorList>
    </citation>
    <scope>NUCLEOTIDE SEQUENCE</scope>
    <source>
        <strain evidence="4">Y10</strain>
    </source>
</reference>
<dbReference type="Pfam" id="PF05193">
    <property type="entry name" value="Peptidase_M16_C"/>
    <property type="match status" value="1"/>
</dbReference>
<dbReference type="InterPro" id="IPR011765">
    <property type="entry name" value="Pept_M16_N"/>
</dbReference>
<feature type="signal peptide" evidence="1">
    <location>
        <begin position="1"/>
        <end position="20"/>
    </location>
</feature>
<evidence type="ECO:0000259" key="2">
    <source>
        <dbReference type="Pfam" id="PF00675"/>
    </source>
</evidence>
<dbReference type="InterPro" id="IPR011249">
    <property type="entry name" value="Metalloenz_LuxS/M16"/>
</dbReference>
<evidence type="ECO:0000256" key="1">
    <source>
        <dbReference type="SAM" id="SignalP"/>
    </source>
</evidence>
<dbReference type="InterPro" id="IPR007863">
    <property type="entry name" value="Peptidase_M16_C"/>
</dbReference>
<dbReference type="InterPro" id="IPR050361">
    <property type="entry name" value="MPP/UQCRC_Complex"/>
</dbReference>
<comment type="caution">
    <text evidence="4">The sequence shown here is derived from an EMBL/GenBank/DDBJ whole genome shotgun (WGS) entry which is preliminary data.</text>
</comment>
<feature type="chain" id="PRO_5046889418" description="Insulinase family protein" evidence="1">
    <location>
        <begin position="21"/>
        <end position="691"/>
    </location>
</feature>
<keyword evidence="1" id="KW-0732">Signal</keyword>
<dbReference type="Proteomes" id="UP001143543">
    <property type="component" value="Unassembled WGS sequence"/>
</dbReference>
<name>A0ABQ5MGH7_9FLAO</name>
<gene>
    <name evidence="4" type="ORF">Y10_07690</name>
</gene>
<feature type="domain" description="Peptidase M16 C-terminal" evidence="3">
    <location>
        <begin position="198"/>
        <end position="377"/>
    </location>
</feature>
<feature type="domain" description="Peptidase M16 N-terminal" evidence="2">
    <location>
        <begin position="52"/>
        <end position="168"/>
    </location>
</feature>
<evidence type="ECO:0000259" key="3">
    <source>
        <dbReference type="Pfam" id="PF05193"/>
    </source>
</evidence>
<dbReference type="EMBL" id="BRVO01000001">
    <property type="protein sequence ID" value="GLB48401.1"/>
    <property type="molecule type" value="Genomic_DNA"/>
</dbReference>
<keyword evidence="5" id="KW-1185">Reference proteome</keyword>
<accession>A0ABQ5MGH7</accession>
<dbReference type="SUPFAM" id="SSF63411">
    <property type="entry name" value="LuxS/MPP-like metallohydrolase"/>
    <property type="match status" value="2"/>
</dbReference>
<protein>
    <recommendedName>
        <fullName evidence="6">Insulinase family protein</fullName>
    </recommendedName>
</protein>
<dbReference type="PANTHER" id="PTHR11851">
    <property type="entry name" value="METALLOPROTEASE"/>
    <property type="match status" value="1"/>
</dbReference>
<dbReference type="Gene3D" id="2.50.20.10">
    <property type="entry name" value="Lipoprotein localisation LolA/LolB/LppX"/>
    <property type="match status" value="1"/>
</dbReference>
<evidence type="ECO:0008006" key="6">
    <source>
        <dbReference type="Google" id="ProtNLM"/>
    </source>
</evidence>
<dbReference type="RefSeq" id="WP_281764045.1">
    <property type="nucleotide sequence ID" value="NZ_BRVO01000001.1"/>
</dbReference>
<organism evidence="4 5">
    <name type="scientific">Neptunitalea lumnitzerae</name>
    <dbReference type="NCBI Taxonomy" id="2965509"/>
    <lineage>
        <taxon>Bacteria</taxon>
        <taxon>Pseudomonadati</taxon>
        <taxon>Bacteroidota</taxon>
        <taxon>Flavobacteriia</taxon>
        <taxon>Flavobacteriales</taxon>
        <taxon>Flavobacteriaceae</taxon>
        <taxon>Neptunitalea</taxon>
    </lineage>
</organism>
<sequence length="691" mass="76789">MRKTLTVIIAIILTTISAKAQIDRSQMPEPGPTPTINLGAPETVTLSNGLTVLIVENHKLPRVSISLQIDNTPHTQGEKAGVASLTSSLLGNGSTNIPKDTYNEEVDFLGASISLNDEGGYARSLSKYFDRVAELMADAAINPNFTEEELEKERKKLIEGLKTGESSAAAVSSRVTDVLLYGANHPYGEFTTEETVNKVTLADVKNYYKTYFVPQNAYMVVTGDFKTKDAKKIIKKYFGKWLSAKAPNVTVPKANPIQYTQINFVDMPNAVQSELKVVSPIDLKMADEDYPAVLVANYILGGAFGSYLNMNLREEHGYTYGARTSTSADQYSNGEFRASTKIRNAVTDSAVVETLKEIKRIRTEFVDDKDLANAKAKYLGNFIMATEDPQTIARYALNIKTKNLPENYYETFISRINAVTKEDVKRVAEKYFPYRNLKIVIVGKGSEVLHKLENIDFEGKKLPVFYFDKYGNKIERPVFSKPIPEGVTAKTVLMDYIEAIGGMENVNNVKTLSMKGIAETQGMTLNMEAKKTKDGRAYQALILGGNVVQKQVIGKDTGYVLQQGQKKELTAEELKEEKAEATTFTELVLLENPNIELTGIETVDGKDMYVIKTNDTEKLYYATTSHLKISKVKTIEANGQTYNVITTFSDYKEYDGVKIPLSFKQVVGPQEVVFTIQELQINEGVTDADFE</sequence>
<proteinExistence type="predicted"/>